<comment type="subcellular location">
    <subcellularLocation>
        <location evidence="1 8 9">Nucleus</location>
    </subcellularLocation>
</comment>
<dbReference type="GO" id="GO:0000981">
    <property type="term" value="F:DNA-binding transcription factor activity, RNA polymerase II-specific"/>
    <property type="evidence" value="ECO:0007669"/>
    <property type="project" value="UniProtKB-UniRule"/>
</dbReference>
<comment type="function">
    <text evidence="10">Transcription factor.</text>
</comment>
<gene>
    <name evidence="13" type="ORF">CASFOL_015127</name>
</gene>
<evidence type="ECO:0000256" key="10">
    <source>
        <dbReference type="RuleBase" id="RU369038"/>
    </source>
</evidence>
<feature type="domain" description="Homeobox" evidence="12">
    <location>
        <begin position="67"/>
        <end position="122"/>
    </location>
</feature>
<dbReference type="PANTHER" id="PTHR24326">
    <property type="entry name" value="HOMEOBOX-LEUCINE ZIPPER PROTEIN"/>
    <property type="match status" value="1"/>
</dbReference>
<dbReference type="InterPro" id="IPR017970">
    <property type="entry name" value="Homeobox_CS"/>
</dbReference>
<keyword evidence="5 10" id="KW-0804">Transcription</keyword>
<sequence>MAFIFQHHDDSYFPPSSSSCAPQEIHDMSQFLMRKSMSYPGLGRAEEFQPDDDMSDDDDGSQIMGAKKRRLSQEQVKTLEKSFESGNKLEPERKIQLARALGLQPKQIAIWFQNRRARWKTKQLEKDYGVLKRQFESLKADNVALQSQNKKLHSQLLALQNRESGGGSESLNINNDKRCQIVNLNKTSKDRQNDVVLSCYPVNPAGLTADQDLIQPHRIDNYTNEPSLLQNHMFSTGIIEDNNYLDFWAWHGHQNFQ</sequence>
<evidence type="ECO:0000256" key="9">
    <source>
        <dbReference type="RuleBase" id="RU000682"/>
    </source>
</evidence>
<accession>A0ABD3DG84</accession>
<evidence type="ECO:0000259" key="12">
    <source>
        <dbReference type="PROSITE" id="PS50071"/>
    </source>
</evidence>
<comment type="caution">
    <text evidence="13">The sequence shown here is derived from an EMBL/GenBank/DDBJ whole genome shotgun (WGS) entry which is preliminary data.</text>
</comment>
<dbReference type="InterPro" id="IPR001356">
    <property type="entry name" value="HD"/>
</dbReference>
<dbReference type="InterPro" id="IPR000047">
    <property type="entry name" value="HTH_motif"/>
</dbReference>
<dbReference type="Pfam" id="PF00046">
    <property type="entry name" value="Homeodomain"/>
    <property type="match status" value="1"/>
</dbReference>
<evidence type="ECO:0000256" key="8">
    <source>
        <dbReference type="PROSITE-ProRule" id="PRU00108"/>
    </source>
</evidence>
<dbReference type="Pfam" id="PF02183">
    <property type="entry name" value="HALZ"/>
    <property type="match status" value="1"/>
</dbReference>
<dbReference type="SUPFAM" id="SSF46689">
    <property type="entry name" value="Homeodomain-like"/>
    <property type="match status" value="1"/>
</dbReference>
<dbReference type="InterPro" id="IPR009057">
    <property type="entry name" value="Homeodomain-like_sf"/>
</dbReference>
<comment type="similarity">
    <text evidence="7 10">Belongs to the HD-ZIP homeobox family. Class I subfamily.</text>
</comment>
<evidence type="ECO:0000256" key="4">
    <source>
        <dbReference type="ARBA" id="ARBA00023155"/>
    </source>
</evidence>
<dbReference type="InterPro" id="IPR045224">
    <property type="entry name" value="HDZip_class_I_plant"/>
</dbReference>
<dbReference type="AlphaFoldDB" id="A0ABD3DG84"/>
<keyword evidence="14" id="KW-1185">Reference proteome</keyword>
<organism evidence="13 14">
    <name type="scientific">Castilleja foliolosa</name>
    <dbReference type="NCBI Taxonomy" id="1961234"/>
    <lineage>
        <taxon>Eukaryota</taxon>
        <taxon>Viridiplantae</taxon>
        <taxon>Streptophyta</taxon>
        <taxon>Embryophyta</taxon>
        <taxon>Tracheophyta</taxon>
        <taxon>Spermatophyta</taxon>
        <taxon>Magnoliopsida</taxon>
        <taxon>eudicotyledons</taxon>
        <taxon>Gunneridae</taxon>
        <taxon>Pentapetalae</taxon>
        <taxon>asterids</taxon>
        <taxon>lamiids</taxon>
        <taxon>Lamiales</taxon>
        <taxon>Orobanchaceae</taxon>
        <taxon>Pedicularideae</taxon>
        <taxon>Castillejinae</taxon>
        <taxon>Castilleja</taxon>
    </lineage>
</organism>
<reference evidence="14" key="1">
    <citation type="journal article" date="2024" name="IScience">
        <title>Strigolactones Initiate the Formation of Haustorium-like Structures in Castilleja.</title>
        <authorList>
            <person name="Buerger M."/>
            <person name="Peterson D."/>
            <person name="Chory J."/>
        </authorList>
    </citation>
    <scope>NUCLEOTIDE SEQUENCE [LARGE SCALE GENOMIC DNA]</scope>
</reference>
<proteinExistence type="inferred from homology"/>
<dbReference type="Gene3D" id="1.10.10.60">
    <property type="entry name" value="Homeodomain-like"/>
    <property type="match status" value="1"/>
</dbReference>
<dbReference type="PROSITE" id="PS00027">
    <property type="entry name" value="HOMEOBOX_1"/>
    <property type="match status" value="1"/>
</dbReference>
<keyword evidence="6 8" id="KW-0539">Nucleus</keyword>
<protein>
    <recommendedName>
        <fullName evidence="10">Homeobox-leucine zipper protein</fullName>
    </recommendedName>
    <alternativeName>
        <fullName evidence="10">HD-ZIP protein</fullName>
    </alternativeName>
    <alternativeName>
        <fullName evidence="10">Homeodomain transcription factor</fullName>
    </alternativeName>
</protein>
<evidence type="ECO:0000256" key="2">
    <source>
        <dbReference type="ARBA" id="ARBA00023015"/>
    </source>
</evidence>
<name>A0ABD3DG84_9LAMI</name>
<evidence type="ECO:0000313" key="14">
    <source>
        <dbReference type="Proteomes" id="UP001632038"/>
    </source>
</evidence>
<feature type="DNA-binding region" description="Homeobox" evidence="8">
    <location>
        <begin position="69"/>
        <end position="123"/>
    </location>
</feature>
<dbReference type="Proteomes" id="UP001632038">
    <property type="component" value="Unassembled WGS sequence"/>
</dbReference>
<dbReference type="GO" id="GO:0003677">
    <property type="term" value="F:DNA binding"/>
    <property type="evidence" value="ECO:0007669"/>
    <property type="project" value="UniProtKB-UniRule"/>
</dbReference>
<evidence type="ECO:0000256" key="1">
    <source>
        <dbReference type="ARBA" id="ARBA00004123"/>
    </source>
</evidence>
<keyword evidence="2 10" id="KW-0805">Transcription regulation</keyword>
<evidence type="ECO:0000256" key="6">
    <source>
        <dbReference type="ARBA" id="ARBA00023242"/>
    </source>
</evidence>
<dbReference type="InterPro" id="IPR003106">
    <property type="entry name" value="Leu_zip_homeo"/>
</dbReference>
<dbReference type="GO" id="GO:0005634">
    <property type="term" value="C:nucleus"/>
    <property type="evidence" value="ECO:0007669"/>
    <property type="project" value="UniProtKB-SubCell"/>
</dbReference>
<dbReference type="PROSITE" id="PS50071">
    <property type="entry name" value="HOMEOBOX_2"/>
    <property type="match status" value="1"/>
</dbReference>
<evidence type="ECO:0000256" key="7">
    <source>
        <dbReference type="ARBA" id="ARBA00025748"/>
    </source>
</evidence>
<dbReference type="SMART" id="SM00389">
    <property type="entry name" value="HOX"/>
    <property type="match status" value="1"/>
</dbReference>
<feature type="coiled-coil region" evidence="11">
    <location>
        <begin position="121"/>
        <end position="162"/>
    </location>
</feature>
<dbReference type="CDD" id="cd00086">
    <property type="entry name" value="homeodomain"/>
    <property type="match status" value="1"/>
</dbReference>
<evidence type="ECO:0000256" key="3">
    <source>
        <dbReference type="ARBA" id="ARBA00023125"/>
    </source>
</evidence>
<dbReference type="EMBL" id="JAVIJP010000017">
    <property type="protein sequence ID" value="KAL3640159.1"/>
    <property type="molecule type" value="Genomic_DNA"/>
</dbReference>
<keyword evidence="3 8" id="KW-0238">DNA-binding</keyword>
<keyword evidence="11" id="KW-0175">Coiled coil</keyword>
<keyword evidence="4 8" id="KW-0371">Homeobox</keyword>
<dbReference type="PRINTS" id="PR00031">
    <property type="entry name" value="HTHREPRESSR"/>
</dbReference>
<dbReference type="FunFam" id="1.10.10.60:FF:000200">
    <property type="entry name" value="Homeobox-leucine zipper protein ATHB-13"/>
    <property type="match status" value="1"/>
</dbReference>
<evidence type="ECO:0000256" key="5">
    <source>
        <dbReference type="ARBA" id="ARBA00023163"/>
    </source>
</evidence>
<evidence type="ECO:0000256" key="11">
    <source>
        <dbReference type="SAM" id="Coils"/>
    </source>
</evidence>
<evidence type="ECO:0000313" key="13">
    <source>
        <dbReference type="EMBL" id="KAL3640159.1"/>
    </source>
</evidence>
<dbReference type="PANTHER" id="PTHR24326:SF176">
    <property type="entry name" value="HOMEOBOX-LEUCINE ZIPPER PROTEIN ATHB-13"/>
    <property type="match status" value="1"/>
</dbReference>